<dbReference type="InterPro" id="IPR036770">
    <property type="entry name" value="Ankyrin_rpt-contain_sf"/>
</dbReference>
<dbReference type="AlphaFoldDB" id="A0A9N9F064"/>
<dbReference type="EMBL" id="CAJVPV010001537">
    <property type="protein sequence ID" value="CAG8500618.1"/>
    <property type="molecule type" value="Genomic_DNA"/>
</dbReference>
<dbReference type="PROSITE" id="PS50088">
    <property type="entry name" value="ANK_REPEAT"/>
    <property type="match status" value="1"/>
</dbReference>
<proteinExistence type="predicted"/>
<protein>
    <submittedName>
        <fullName evidence="2">5286_t:CDS:1</fullName>
    </submittedName>
</protein>
<gene>
    <name evidence="2" type="ORF">AMORRO_LOCUS3233</name>
</gene>
<dbReference type="Gene3D" id="1.25.40.20">
    <property type="entry name" value="Ankyrin repeat-containing domain"/>
    <property type="match status" value="1"/>
</dbReference>
<dbReference type="Pfam" id="PF12796">
    <property type="entry name" value="Ank_2"/>
    <property type="match status" value="1"/>
</dbReference>
<keyword evidence="3" id="KW-1185">Reference proteome</keyword>
<dbReference type="SMART" id="SM00248">
    <property type="entry name" value="ANK"/>
    <property type="match status" value="2"/>
</dbReference>
<evidence type="ECO:0000313" key="3">
    <source>
        <dbReference type="Proteomes" id="UP000789342"/>
    </source>
</evidence>
<organism evidence="2 3">
    <name type="scientific">Acaulospora morrowiae</name>
    <dbReference type="NCBI Taxonomy" id="94023"/>
    <lineage>
        <taxon>Eukaryota</taxon>
        <taxon>Fungi</taxon>
        <taxon>Fungi incertae sedis</taxon>
        <taxon>Mucoromycota</taxon>
        <taxon>Glomeromycotina</taxon>
        <taxon>Glomeromycetes</taxon>
        <taxon>Diversisporales</taxon>
        <taxon>Acaulosporaceae</taxon>
        <taxon>Acaulospora</taxon>
    </lineage>
</organism>
<sequence length="226" mass="25839">MSNENIQRLPLEVLQYIFILSGNPHFPRVSQNFYKAANSQTSVKTQWLLCKYKNDYKKAFFRGLKWKFFNKEILNQLDNLYQQQSIRDGVIPPPPEILCEGRPIPQWFFGDSNDRLLELTEILLKRKASPNESEGYPIVKSVQIGNIRMVKLLIHYGAKVDIRDNLALSVGVGKGNLEMVKLLLDHGAQPSSKTLKYAVEKGFGEIFELLKCYGAIEDLSVVNAFE</sequence>
<evidence type="ECO:0000313" key="2">
    <source>
        <dbReference type="EMBL" id="CAG8500618.1"/>
    </source>
</evidence>
<evidence type="ECO:0000256" key="1">
    <source>
        <dbReference type="PROSITE-ProRule" id="PRU00023"/>
    </source>
</evidence>
<dbReference type="Proteomes" id="UP000789342">
    <property type="component" value="Unassembled WGS sequence"/>
</dbReference>
<dbReference type="InterPro" id="IPR002110">
    <property type="entry name" value="Ankyrin_rpt"/>
</dbReference>
<comment type="caution">
    <text evidence="2">The sequence shown here is derived from an EMBL/GenBank/DDBJ whole genome shotgun (WGS) entry which is preliminary data.</text>
</comment>
<name>A0A9N9F064_9GLOM</name>
<feature type="repeat" description="ANK" evidence="1">
    <location>
        <begin position="133"/>
        <end position="165"/>
    </location>
</feature>
<dbReference type="SUPFAM" id="SSF48403">
    <property type="entry name" value="Ankyrin repeat"/>
    <property type="match status" value="1"/>
</dbReference>
<keyword evidence="1" id="KW-0040">ANK repeat</keyword>
<reference evidence="2" key="1">
    <citation type="submission" date="2021-06" db="EMBL/GenBank/DDBJ databases">
        <authorList>
            <person name="Kallberg Y."/>
            <person name="Tangrot J."/>
            <person name="Rosling A."/>
        </authorList>
    </citation>
    <scope>NUCLEOTIDE SEQUENCE</scope>
    <source>
        <strain evidence="2">CL551</strain>
    </source>
</reference>
<dbReference type="OrthoDB" id="539213at2759"/>
<accession>A0A9N9F064</accession>